<keyword evidence="1" id="KW-0238">DNA-binding</keyword>
<dbReference type="SMART" id="SM00966">
    <property type="entry name" value="SpoVT_AbrB"/>
    <property type="match status" value="1"/>
</dbReference>
<dbReference type="Pfam" id="PF04014">
    <property type="entry name" value="MazE_antitoxin"/>
    <property type="match status" value="1"/>
</dbReference>
<dbReference type="NCBIfam" id="TIGR01439">
    <property type="entry name" value="lp_hng_hel_AbrB"/>
    <property type="match status" value="1"/>
</dbReference>
<evidence type="ECO:0000256" key="1">
    <source>
        <dbReference type="PROSITE-ProRule" id="PRU01076"/>
    </source>
</evidence>
<evidence type="ECO:0000313" key="4">
    <source>
        <dbReference type="Proteomes" id="UP000680679"/>
    </source>
</evidence>
<dbReference type="SUPFAM" id="SSF89447">
    <property type="entry name" value="AbrB/MazE/MraZ-like"/>
    <property type="match status" value="1"/>
</dbReference>
<evidence type="ECO:0000313" key="3">
    <source>
        <dbReference type="EMBL" id="BCU07528.1"/>
    </source>
</evidence>
<name>A0ABN6GD74_9GAMM</name>
<dbReference type="RefSeq" id="WP_213378626.1">
    <property type="nucleotide sequence ID" value="NZ_AP024563.1"/>
</dbReference>
<feature type="domain" description="SpoVT-AbrB" evidence="2">
    <location>
        <begin position="1"/>
        <end position="46"/>
    </location>
</feature>
<reference evidence="3 4" key="1">
    <citation type="submission" date="2021-04" db="EMBL/GenBank/DDBJ databases">
        <title>Complete genome sequencing of Allochromatium tepidum strain NZ.</title>
        <authorList>
            <person name="Tsukatani Y."/>
            <person name="Mori H."/>
        </authorList>
    </citation>
    <scope>NUCLEOTIDE SEQUENCE [LARGE SCALE GENOMIC DNA]</scope>
    <source>
        <strain evidence="3 4">NZ</strain>
    </source>
</reference>
<dbReference type="InterPro" id="IPR037914">
    <property type="entry name" value="SpoVT-AbrB_sf"/>
</dbReference>
<gene>
    <name evidence="3" type="ORF">Atep_22050</name>
</gene>
<dbReference type="Gene3D" id="2.10.260.10">
    <property type="match status" value="1"/>
</dbReference>
<dbReference type="InterPro" id="IPR007159">
    <property type="entry name" value="SpoVT-AbrB_dom"/>
</dbReference>
<keyword evidence="4" id="KW-1185">Reference proteome</keyword>
<dbReference type="PROSITE" id="PS51740">
    <property type="entry name" value="SPOVT_ABRB"/>
    <property type="match status" value="1"/>
</dbReference>
<protein>
    <recommendedName>
        <fullName evidence="2">SpoVT-AbrB domain-containing protein</fullName>
    </recommendedName>
</protein>
<dbReference type="EMBL" id="AP024563">
    <property type="protein sequence ID" value="BCU07528.1"/>
    <property type="molecule type" value="Genomic_DNA"/>
</dbReference>
<proteinExistence type="predicted"/>
<dbReference type="PANTHER" id="PTHR34860">
    <property type="entry name" value="REPRESSOR-LIKE PROTEIN SSO7C3"/>
    <property type="match status" value="1"/>
</dbReference>
<sequence length="89" mass="9961">MSMVTVSEKGQVVIPAAIRHRLGIKPGTKLDFELEGDSIRVRPQRTMPQTRPEDGYGMLTCTQPGTRSLSDFDVAEAMRALNRRDDDRS</sequence>
<accession>A0ABN6GD74</accession>
<evidence type="ECO:0000259" key="2">
    <source>
        <dbReference type="PROSITE" id="PS51740"/>
    </source>
</evidence>
<organism evidence="3 4">
    <name type="scientific">Allochromatium tepidum</name>
    <dbReference type="NCBI Taxonomy" id="553982"/>
    <lineage>
        <taxon>Bacteria</taxon>
        <taxon>Pseudomonadati</taxon>
        <taxon>Pseudomonadota</taxon>
        <taxon>Gammaproteobacteria</taxon>
        <taxon>Chromatiales</taxon>
        <taxon>Chromatiaceae</taxon>
        <taxon>Allochromatium</taxon>
    </lineage>
</organism>
<dbReference type="InterPro" id="IPR052975">
    <property type="entry name" value="Repressor-like_regulatory"/>
</dbReference>
<dbReference type="PANTHER" id="PTHR34860:SF6">
    <property type="entry name" value="REPRESSOR-LIKE PROTEIN SSO7C3"/>
    <property type="match status" value="1"/>
</dbReference>
<dbReference type="Proteomes" id="UP000680679">
    <property type="component" value="Chromosome"/>
</dbReference>